<accession>A0A2U8E0P4</accession>
<sequence>MTKHTRTIVSLTFIAALSLFVSACADKSAKPAVAAAATITQTDPAVLVSKSWRLESLGGVVLNASDYRGLPTLQFDATNTRAAGKSPVNNYSGLYKLDGTNLSFGMMVSTRMAGPQPDMELENKYNKIFPSVTGWRIVNGKLDLLGGETVLATFIEKVE</sequence>
<feature type="chain" id="PRO_5016003452" description="DUF306 domain-containing protein" evidence="1">
    <location>
        <begin position="26"/>
        <end position="159"/>
    </location>
</feature>
<dbReference type="PROSITE" id="PS51257">
    <property type="entry name" value="PROKAR_LIPOPROTEIN"/>
    <property type="match status" value="1"/>
</dbReference>
<dbReference type="RefSeq" id="WP_108824069.1">
    <property type="nucleotide sequence ID" value="NZ_CP023004.1"/>
</dbReference>
<dbReference type="Pfam" id="PF03724">
    <property type="entry name" value="META"/>
    <property type="match status" value="1"/>
</dbReference>
<dbReference type="InterPro" id="IPR005184">
    <property type="entry name" value="DUF306_Meta_HslJ"/>
</dbReference>
<dbReference type="InterPro" id="IPR053147">
    <property type="entry name" value="Hsp_HslJ-like"/>
</dbReference>
<dbReference type="KEGG" id="elut:CKA38_02395"/>
<reference evidence="3 4" key="1">
    <citation type="journal article" date="2018" name="Syst. Appl. Microbiol.">
        <title>Ereboglobus luteus gen. nov. sp. nov. from cockroach guts, and new insights into the oxygen relationship of the genera Opitutus and Didymococcus (Verrucomicrobia: Opitutaceae).</title>
        <authorList>
            <person name="Tegtmeier D."/>
            <person name="Belitz A."/>
            <person name="Radek R."/>
            <person name="Heimerl T."/>
            <person name="Brune A."/>
        </authorList>
    </citation>
    <scope>NUCLEOTIDE SEQUENCE [LARGE SCALE GENOMIC DNA]</scope>
    <source>
        <strain evidence="3 4">Ho45</strain>
    </source>
</reference>
<dbReference type="Gene3D" id="2.40.128.270">
    <property type="match status" value="1"/>
</dbReference>
<dbReference type="OrthoDB" id="880459at2"/>
<keyword evidence="1" id="KW-0732">Signal</keyword>
<evidence type="ECO:0000259" key="2">
    <source>
        <dbReference type="Pfam" id="PF03724"/>
    </source>
</evidence>
<dbReference type="EMBL" id="CP023004">
    <property type="protein sequence ID" value="AWI08264.1"/>
    <property type="molecule type" value="Genomic_DNA"/>
</dbReference>
<dbReference type="Proteomes" id="UP000244896">
    <property type="component" value="Chromosome"/>
</dbReference>
<evidence type="ECO:0000313" key="4">
    <source>
        <dbReference type="Proteomes" id="UP000244896"/>
    </source>
</evidence>
<proteinExistence type="predicted"/>
<dbReference type="InterPro" id="IPR038670">
    <property type="entry name" value="HslJ-like_sf"/>
</dbReference>
<evidence type="ECO:0000313" key="3">
    <source>
        <dbReference type="EMBL" id="AWI08264.1"/>
    </source>
</evidence>
<dbReference type="PANTHER" id="PTHR35535:SF2">
    <property type="entry name" value="DUF306 DOMAIN-CONTAINING PROTEIN"/>
    <property type="match status" value="1"/>
</dbReference>
<evidence type="ECO:0000256" key="1">
    <source>
        <dbReference type="SAM" id="SignalP"/>
    </source>
</evidence>
<name>A0A2U8E0P4_9BACT</name>
<feature type="domain" description="DUF306" evidence="2">
    <location>
        <begin position="46"/>
        <end position="150"/>
    </location>
</feature>
<gene>
    <name evidence="3" type="ORF">CKA38_02395</name>
</gene>
<dbReference type="AlphaFoldDB" id="A0A2U8E0P4"/>
<protein>
    <recommendedName>
        <fullName evidence="2">DUF306 domain-containing protein</fullName>
    </recommendedName>
</protein>
<organism evidence="3 4">
    <name type="scientific">Ereboglobus luteus</name>
    <dbReference type="NCBI Taxonomy" id="1796921"/>
    <lineage>
        <taxon>Bacteria</taxon>
        <taxon>Pseudomonadati</taxon>
        <taxon>Verrucomicrobiota</taxon>
        <taxon>Opitutia</taxon>
        <taxon>Opitutales</taxon>
        <taxon>Opitutaceae</taxon>
        <taxon>Ereboglobus</taxon>
    </lineage>
</organism>
<keyword evidence="4" id="KW-1185">Reference proteome</keyword>
<feature type="signal peptide" evidence="1">
    <location>
        <begin position="1"/>
        <end position="25"/>
    </location>
</feature>
<dbReference type="PANTHER" id="PTHR35535">
    <property type="entry name" value="HEAT SHOCK PROTEIN HSLJ"/>
    <property type="match status" value="1"/>
</dbReference>